<feature type="region of interest" description="Disordered" evidence="2">
    <location>
        <begin position="525"/>
        <end position="548"/>
    </location>
</feature>
<comment type="caution">
    <text evidence="3">The sequence shown here is derived from an EMBL/GenBank/DDBJ whole genome shotgun (WGS) entry which is preliminary data.</text>
</comment>
<gene>
    <name evidence="3" type="ORF">Ctob_004699</name>
</gene>
<name>A0A0M0JSR0_9EUKA</name>
<dbReference type="AlphaFoldDB" id="A0A0M0JSR0"/>
<protein>
    <submittedName>
        <fullName evidence="3">Uncharacterized protein</fullName>
    </submittedName>
</protein>
<reference evidence="4" key="1">
    <citation type="journal article" date="2015" name="PLoS Genet.">
        <title>Genome Sequence and Transcriptome Analyses of Chrysochromulina tobin: Metabolic Tools for Enhanced Algal Fitness in the Prominent Order Prymnesiales (Haptophyceae).</title>
        <authorList>
            <person name="Hovde B.T."/>
            <person name="Deodato C.R."/>
            <person name="Hunsperger H.M."/>
            <person name="Ryken S.A."/>
            <person name="Yost W."/>
            <person name="Jha R.K."/>
            <person name="Patterson J."/>
            <person name="Monnat R.J. Jr."/>
            <person name="Barlow S.B."/>
            <person name="Starkenburg S.R."/>
            <person name="Cattolico R.A."/>
        </authorList>
    </citation>
    <scope>NUCLEOTIDE SEQUENCE</scope>
    <source>
        <strain evidence="4">CCMP291</strain>
    </source>
</reference>
<sequence length="580" mass="61825">MTEALSARTRELLDSVMAGETIFSGSSSFACATARKAQPHPDSARRLVMAAKADDDSERLLTPRLMSLLEPAAPQAAEVGAVHASLESLQSTLGAAYMLLAAECKAETLEAQVSLARARLAEHVTAEDGLREAYESCVSDFASLRQVVDSARAQAGTLASALAQAGTLASLPAEARTACQALLGVLGSESRLRSRLRAQLRDAEEHQRAFAAHLHSREAQLALARSELAAFDGERERYADIVSEAEKKIARAAGAPGERTARGVEERAEAAGRAAAEAEARLEARLAEGVRLTAEWIAADRRAHASTKEGPGKEGIAAAALGKSPGGKEVLREAGNTTPAGHGAPKSPGRAMHAETPAAATRRERKERRMRRHASADELRRSLRHACTEVAALRLRREELSAMLATLRDMLRSMELERAARIQLHETLARDFTLQKAALRRCVREQDIVCEVALHKLELLGGAELAAALTAHLHSLRASAHQVFEGEGSLPDEGIPKRPAGARVPEALAAAVLSVQRFLLGHVPRRAEPPTPARAPPPMSTPFGGPPLADVERLGGLAQSVLEHIHTRLSVAAAKAEAHH</sequence>
<accession>A0A0M0JSR0</accession>
<feature type="coiled-coil region" evidence="1">
    <location>
        <begin position="390"/>
        <end position="417"/>
    </location>
</feature>
<keyword evidence="4" id="KW-1185">Reference proteome</keyword>
<evidence type="ECO:0000256" key="2">
    <source>
        <dbReference type="SAM" id="MobiDB-lite"/>
    </source>
</evidence>
<feature type="region of interest" description="Disordered" evidence="2">
    <location>
        <begin position="302"/>
        <end position="378"/>
    </location>
</feature>
<dbReference type="Proteomes" id="UP000037460">
    <property type="component" value="Unassembled WGS sequence"/>
</dbReference>
<dbReference type="EMBL" id="JWZX01002447">
    <property type="protein sequence ID" value="KOO29223.1"/>
    <property type="molecule type" value="Genomic_DNA"/>
</dbReference>
<feature type="compositionally biased region" description="Basic and acidic residues" evidence="2">
    <location>
        <begin position="302"/>
        <end position="312"/>
    </location>
</feature>
<evidence type="ECO:0000313" key="4">
    <source>
        <dbReference type="Proteomes" id="UP000037460"/>
    </source>
</evidence>
<evidence type="ECO:0000256" key="1">
    <source>
        <dbReference type="SAM" id="Coils"/>
    </source>
</evidence>
<keyword evidence="1" id="KW-0175">Coiled coil</keyword>
<feature type="compositionally biased region" description="Basic residues" evidence="2">
    <location>
        <begin position="363"/>
        <end position="373"/>
    </location>
</feature>
<organism evidence="3 4">
    <name type="scientific">Chrysochromulina tobinii</name>
    <dbReference type="NCBI Taxonomy" id="1460289"/>
    <lineage>
        <taxon>Eukaryota</taxon>
        <taxon>Haptista</taxon>
        <taxon>Haptophyta</taxon>
        <taxon>Prymnesiophyceae</taxon>
        <taxon>Prymnesiales</taxon>
        <taxon>Chrysochromulinaceae</taxon>
        <taxon>Chrysochromulina</taxon>
    </lineage>
</organism>
<evidence type="ECO:0000313" key="3">
    <source>
        <dbReference type="EMBL" id="KOO29223.1"/>
    </source>
</evidence>
<proteinExistence type="predicted"/>
<feature type="compositionally biased region" description="Pro residues" evidence="2">
    <location>
        <begin position="529"/>
        <end position="540"/>
    </location>
</feature>